<keyword evidence="3" id="KW-1185">Reference proteome</keyword>
<evidence type="ECO:0000313" key="2">
    <source>
        <dbReference type="EMBL" id="KAK5046956.1"/>
    </source>
</evidence>
<sequence length="83" mass="9569">MSPDQQTSYKPSFDSDGISRSSTLSTANSSSGHSITSSAFKELLKRNPQQVSARYLKEDKLKRYLRSKFRPEEWEVHRILSME</sequence>
<evidence type="ECO:0000256" key="1">
    <source>
        <dbReference type="SAM" id="MobiDB-lite"/>
    </source>
</evidence>
<protein>
    <recommendedName>
        <fullName evidence="4">Clr5 domain-containing protein</fullName>
    </recommendedName>
</protein>
<feature type="compositionally biased region" description="Polar residues" evidence="1">
    <location>
        <begin position="1"/>
        <end position="10"/>
    </location>
</feature>
<dbReference type="GeneID" id="89975476"/>
<comment type="caution">
    <text evidence="2">The sequence shown here is derived from an EMBL/GenBank/DDBJ whole genome shotgun (WGS) entry which is preliminary data.</text>
</comment>
<accession>A0AAV9N1A3</accession>
<feature type="region of interest" description="Disordered" evidence="1">
    <location>
        <begin position="1"/>
        <end position="35"/>
    </location>
</feature>
<organism evidence="2 3">
    <name type="scientific">Exophiala bonariae</name>
    <dbReference type="NCBI Taxonomy" id="1690606"/>
    <lineage>
        <taxon>Eukaryota</taxon>
        <taxon>Fungi</taxon>
        <taxon>Dikarya</taxon>
        <taxon>Ascomycota</taxon>
        <taxon>Pezizomycotina</taxon>
        <taxon>Eurotiomycetes</taxon>
        <taxon>Chaetothyriomycetidae</taxon>
        <taxon>Chaetothyriales</taxon>
        <taxon>Herpotrichiellaceae</taxon>
        <taxon>Exophiala</taxon>
    </lineage>
</organism>
<evidence type="ECO:0000313" key="3">
    <source>
        <dbReference type="Proteomes" id="UP001358417"/>
    </source>
</evidence>
<dbReference type="EMBL" id="JAVRRD010000028">
    <property type="protein sequence ID" value="KAK5046956.1"/>
    <property type="molecule type" value="Genomic_DNA"/>
</dbReference>
<reference evidence="2 3" key="1">
    <citation type="submission" date="2023-08" db="EMBL/GenBank/DDBJ databases">
        <title>Black Yeasts Isolated from many extreme environments.</title>
        <authorList>
            <person name="Coleine C."/>
            <person name="Stajich J.E."/>
            <person name="Selbmann L."/>
        </authorList>
    </citation>
    <scope>NUCLEOTIDE SEQUENCE [LARGE SCALE GENOMIC DNA]</scope>
    <source>
        <strain evidence="2 3">CCFEE 5792</strain>
    </source>
</reference>
<proteinExistence type="predicted"/>
<dbReference type="AlphaFoldDB" id="A0AAV9N1A3"/>
<name>A0AAV9N1A3_9EURO</name>
<evidence type="ECO:0008006" key="4">
    <source>
        <dbReference type="Google" id="ProtNLM"/>
    </source>
</evidence>
<dbReference type="Proteomes" id="UP001358417">
    <property type="component" value="Unassembled WGS sequence"/>
</dbReference>
<feature type="compositionally biased region" description="Low complexity" evidence="1">
    <location>
        <begin position="19"/>
        <end position="34"/>
    </location>
</feature>
<gene>
    <name evidence="2" type="ORF">LTR84_007310</name>
</gene>
<dbReference type="RefSeq" id="XP_064702529.1">
    <property type="nucleotide sequence ID" value="XM_064850863.1"/>
</dbReference>